<evidence type="ECO:0000256" key="3">
    <source>
        <dbReference type="SAM" id="MobiDB-lite"/>
    </source>
</evidence>
<evidence type="ECO:0000313" key="5">
    <source>
        <dbReference type="EMBL" id="TVY82286.1"/>
    </source>
</evidence>
<dbReference type="SUPFAM" id="SSF57701">
    <property type="entry name" value="Zn2/Cys6 DNA-binding domain"/>
    <property type="match status" value="1"/>
</dbReference>
<dbReference type="PROSITE" id="PS00463">
    <property type="entry name" value="ZN2_CY6_FUNGAL_1"/>
    <property type="match status" value="1"/>
</dbReference>
<feature type="domain" description="Zn(2)-C6 fungal-type" evidence="4">
    <location>
        <begin position="8"/>
        <end position="36"/>
    </location>
</feature>
<dbReference type="Pfam" id="PF11951">
    <property type="entry name" value="Fungal_trans_2"/>
    <property type="match status" value="1"/>
</dbReference>
<dbReference type="GO" id="GO:0008270">
    <property type="term" value="F:zinc ion binding"/>
    <property type="evidence" value="ECO:0007669"/>
    <property type="project" value="InterPro"/>
</dbReference>
<dbReference type="PANTHER" id="PTHR37534:SF46">
    <property type="entry name" value="ZN(II)2CYS6 TRANSCRIPTION FACTOR (EUROFUNG)"/>
    <property type="match status" value="1"/>
</dbReference>
<accession>A0A8T9CAE1</accession>
<organism evidence="5 6">
    <name type="scientific">Lachnellula suecica</name>
    <dbReference type="NCBI Taxonomy" id="602035"/>
    <lineage>
        <taxon>Eukaryota</taxon>
        <taxon>Fungi</taxon>
        <taxon>Dikarya</taxon>
        <taxon>Ascomycota</taxon>
        <taxon>Pezizomycotina</taxon>
        <taxon>Leotiomycetes</taxon>
        <taxon>Helotiales</taxon>
        <taxon>Lachnaceae</taxon>
        <taxon>Lachnellula</taxon>
    </lineage>
</organism>
<comment type="subcellular location">
    <subcellularLocation>
        <location evidence="1">Nucleus</location>
    </subcellularLocation>
</comment>
<dbReference type="InterPro" id="IPR021858">
    <property type="entry name" value="Fun_TF"/>
</dbReference>
<dbReference type="OrthoDB" id="648861at2759"/>
<dbReference type="GO" id="GO:0005634">
    <property type="term" value="C:nucleus"/>
    <property type="evidence" value="ECO:0007669"/>
    <property type="project" value="UniProtKB-SubCell"/>
</dbReference>
<dbReference type="PROSITE" id="PS50048">
    <property type="entry name" value="ZN2_CY6_FUNGAL_2"/>
    <property type="match status" value="1"/>
</dbReference>
<dbReference type="InterPro" id="IPR001138">
    <property type="entry name" value="Zn2Cys6_DnaBD"/>
</dbReference>
<dbReference type="EMBL" id="QGMK01000341">
    <property type="protein sequence ID" value="TVY82286.1"/>
    <property type="molecule type" value="Genomic_DNA"/>
</dbReference>
<feature type="compositionally biased region" description="Basic and acidic residues" evidence="3">
    <location>
        <begin position="89"/>
        <end position="99"/>
    </location>
</feature>
<protein>
    <recommendedName>
        <fullName evidence="4">Zn(2)-C6 fungal-type domain-containing protein</fullName>
    </recommendedName>
</protein>
<gene>
    <name evidence="5" type="ORF">LSUE1_G001912</name>
</gene>
<dbReference type="Proteomes" id="UP000469558">
    <property type="component" value="Unassembled WGS sequence"/>
</dbReference>
<feature type="region of interest" description="Disordered" evidence="3">
    <location>
        <begin position="76"/>
        <end position="101"/>
    </location>
</feature>
<comment type="caution">
    <text evidence="5">The sequence shown here is derived from an EMBL/GenBank/DDBJ whole genome shotgun (WGS) entry which is preliminary data.</text>
</comment>
<evidence type="ECO:0000313" key="6">
    <source>
        <dbReference type="Proteomes" id="UP000469558"/>
    </source>
</evidence>
<dbReference type="InterPro" id="IPR036864">
    <property type="entry name" value="Zn2-C6_fun-type_DNA-bd_sf"/>
</dbReference>
<dbReference type="Pfam" id="PF00172">
    <property type="entry name" value="Zn_clus"/>
    <property type="match status" value="1"/>
</dbReference>
<sequence>MNRRSRKGCFDCKKAKVKCDEVRPSCGTCRRRGYVCQGYVFTQYPKISVKEEERNNFDKSRFERIAKTEHIATSPDTSLAAKRIQNSDSVHDSSSDHPNIDGSGAISVIVRSANPSISDSEMSGVDSQCRSPQLCRKVPTIPVGTIPDADESVLEMYFRRHPVDQVIDTKFVEEMNINVLQTFHMDPAAVSDSLSAIGHIYLADGQAPLIPILDRRARILSRLRTQRDLEPMLAMFLGLCALEMIDYTCLPADSTLPTLIANAAMFLDGHQSTGKGFSSVAKYFIRALARQDMIIALAYSRSPLIPSSIWLDEDCQHCPDRFMGYTVTLMPILACLSTLAGDVRERSKKRSRSVSQIDLEPGPNDADTLPELLKRAENIQMSLAIWHPNAARTSSFHSSKDLLLHAYAYKAAALLYLHRIVNPAGISKDADKASASIVYGKQGIVGNTGIGSTWSISTLENVYLSEVWLGSFSTSNIQHEHQRLAASYTMLGSADSLGLSSFQAASFNSS</sequence>
<dbReference type="CDD" id="cd00067">
    <property type="entry name" value="GAL4"/>
    <property type="match status" value="1"/>
</dbReference>
<dbReference type="Gene3D" id="4.10.240.10">
    <property type="entry name" value="Zn(2)-C6 fungal-type DNA-binding domain"/>
    <property type="match status" value="1"/>
</dbReference>
<keyword evidence="6" id="KW-1185">Reference proteome</keyword>
<reference evidence="5 6" key="1">
    <citation type="submission" date="2018-05" db="EMBL/GenBank/DDBJ databases">
        <title>Genome sequencing and assembly of the regulated plant pathogen Lachnellula willkommii and related sister species for the development of diagnostic species identification markers.</title>
        <authorList>
            <person name="Giroux E."/>
            <person name="Bilodeau G."/>
        </authorList>
    </citation>
    <scope>NUCLEOTIDE SEQUENCE [LARGE SCALE GENOMIC DNA]</scope>
    <source>
        <strain evidence="5 6">CBS 268.59</strain>
    </source>
</reference>
<name>A0A8T9CAE1_9HELO</name>
<evidence type="ECO:0000256" key="1">
    <source>
        <dbReference type="ARBA" id="ARBA00004123"/>
    </source>
</evidence>
<dbReference type="SMART" id="SM00066">
    <property type="entry name" value="GAL4"/>
    <property type="match status" value="1"/>
</dbReference>
<evidence type="ECO:0000256" key="2">
    <source>
        <dbReference type="ARBA" id="ARBA00023242"/>
    </source>
</evidence>
<dbReference type="PANTHER" id="PTHR37534">
    <property type="entry name" value="TRANSCRIPTIONAL ACTIVATOR PROTEIN UGA3"/>
    <property type="match status" value="1"/>
</dbReference>
<proteinExistence type="predicted"/>
<dbReference type="AlphaFoldDB" id="A0A8T9CAE1"/>
<keyword evidence="2" id="KW-0539">Nucleus</keyword>
<dbReference type="GO" id="GO:0000981">
    <property type="term" value="F:DNA-binding transcription factor activity, RNA polymerase II-specific"/>
    <property type="evidence" value="ECO:0007669"/>
    <property type="project" value="InterPro"/>
</dbReference>
<evidence type="ECO:0000259" key="4">
    <source>
        <dbReference type="PROSITE" id="PS50048"/>
    </source>
</evidence>